<keyword evidence="1" id="KW-0479">Metal-binding</keyword>
<dbReference type="AlphaFoldDB" id="A0A0V1BWI3"/>
<dbReference type="SUPFAM" id="SSF144232">
    <property type="entry name" value="HIT/MYND zinc finger-like"/>
    <property type="match status" value="1"/>
</dbReference>
<keyword evidence="2" id="KW-0863">Zinc-finger</keyword>
<evidence type="ECO:0000313" key="7">
    <source>
        <dbReference type="EMBL" id="KRY40771.1"/>
    </source>
</evidence>
<comment type="caution">
    <text evidence="7">The sequence shown here is derived from an EMBL/GenBank/DDBJ whole genome shotgun (WGS) entry which is preliminary data.</text>
</comment>
<sequence length="204" mass="23594">LALNEMATGRKSSRMQLVQIKEKEKNEKKALEMLKKRIERLEEDNFHVDPHEDLMWDKNLPQFSEGGTPAHPVQNRKKNKRIETLNMRFKKSFDQIIEDDKIHWHPDANYLTAKAPPSRFPSRRFCSVCGLLSKYRCTQCNAYFCTIHCKKVLEVGILLIVFGLFLIPAEAEVLKIRKFISVATCSSSRAHAFLIYAAPEMPSQ</sequence>
<evidence type="ECO:0000256" key="5">
    <source>
        <dbReference type="SAM" id="Phobius"/>
    </source>
</evidence>
<dbReference type="STRING" id="6334.A0A0V1BWI3"/>
<name>A0A0V1BWI3_TRISP</name>
<proteinExistence type="predicted"/>
<feature type="coiled-coil region" evidence="4">
    <location>
        <begin position="17"/>
        <end position="44"/>
    </location>
</feature>
<dbReference type="Proteomes" id="UP000054776">
    <property type="component" value="Unassembled WGS sequence"/>
</dbReference>
<evidence type="ECO:0000313" key="8">
    <source>
        <dbReference type="Proteomes" id="UP000054776"/>
    </source>
</evidence>
<protein>
    <submittedName>
        <fullName evidence="7">Zinc finger HIT domain-containing protein 1</fullName>
    </submittedName>
</protein>
<reference evidence="7 8" key="1">
    <citation type="submission" date="2015-01" db="EMBL/GenBank/DDBJ databases">
        <title>Evolution of Trichinella species and genotypes.</title>
        <authorList>
            <person name="Korhonen P.K."/>
            <person name="Edoardo P."/>
            <person name="Giuseppe L.R."/>
            <person name="Gasser R.B."/>
        </authorList>
    </citation>
    <scope>NUCLEOTIDE SEQUENCE [LARGE SCALE GENOMIC DNA]</scope>
    <source>
        <strain evidence="7">ISS3</strain>
    </source>
</reference>
<keyword evidence="5" id="KW-0472">Membrane</keyword>
<dbReference type="eggNOG" id="KOG3362">
    <property type="taxonomic scope" value="Eukaryota"/>
</dbReference>
<gene>
    <name evidence="7" type="primary">Znhit1</name>
    <name evidence="7" type="ORF">T01_4859</name>
</gene>
<dbReference type="OrthoDB" id="74807at2759"/>
<feature type="domain" description="HIT-type" evidence="6">
    <location>
        <begin position="123"/>
        <end position="151"/>
    </location>
</feature>
<feature type="non-terminal residue" evidence="7">
    <location>
        <position position="1"/>
    </location>
</feature>
<feature type="transmembrane region" description="Helical" evidence="5">
    <location>
        <begin position="152"/>
        <end position="169"/>
    </location>
</feature>
<dbReference type="InterPro" id="IPR007529">
    <property type="entry name" value="Znf_HIT"/>
</dbReference>
<organism evidence="7 8">
    <name type="scientific">Trichinella spiralis</name>
    <name type="common">Trichina worm</name>
    <dbReference type="NCBI Taxonomy" id="6334"/>
    <lineage>
        <taxon>Eukaryota</taxon>
        <taxon>Metazoa</taxon>
        <taxon>Ecdysozoa</taxon>
        <taxon>Nematoda</taxon>
        <taxon>Enoplea</taxon>
        <taxon>Dorylaimia</taxon>
        <taxon>Trichinellida</taxon>
        <taxon>Trichinellidae</taxon>
        <taxon>Trichinella</taxon>
    </lineage>
</organism>
<dbReference type="GO" id="GO:0008270">
    <property type="term" value="F:zinc ion binding"/>
    <property type="evidence" value="ECO:0007669"/>
    <property type="project" value="UniProtKB-KW"/>
</dbReference>
<evidence type="ECO:0000256" key="3">
    <source>
        <dbReference type="ARBA" id="ARBA00022833"/>
    </source>
</evidence>
<evidence type="ECO:0000256" key="1">
    <source>
        <dbReference type="ARBA" id="ARBA00022723"/>
    </source>
</evidence>
<keyword evidence="5" id="KW-0812">Transmembrane</keyword>
<keyword evidence="3" id="KW-0862">Zinc</keyword>
<dbReference type="Pfam" id="PF04438">
    <property type="entry name" value="zf-HIT"/>
    <property type="match status" value="1"/>
</dbReference>
<dbReference type="EMBL" id="JYDH01000011">
    <property type="protein sequence ID" value="KRY40771.1"/>
    <property type="molecule type" value="Genomic_DNA"/>
</dbReference>
<keyword evidence="8" id="KW-1185">Reference proteome</keyword>
<evidence type="ECO:0000256" key="2">
    <source>
        <dbReference type="ARBA" id="ARBA00022771"/>
    </source>
</evidence>
<dbReference type="FunCoup" id="A0A0V1BWI3">
    <property type="interactions" value="964"/>
</dbReference>
<evidence type="ECO:0000259" key="6">
    <source>
        <dbReference type="Pfam" id="PF04438"/>
    </source>
</evidence>
<keyword evidence="5" id="KW-1133">Transmembrane helix</keyword>
<dbReference type="GO" id="GO:0006338">
    <property type="term" value="P:chromatin remodeling"/>
    <property type="evidence" value="ECO:0007669"/>
    <property type="project" value="InterPro"/>
</dbReference>
<dbReference type="CDD" id="cd21437">
    <property type="entry name" value="zf-HIT_ZNHIT1_like"/>
    <property type="match status" value="1"/>
</dbReference>
<dbReference type="InParanoid" id="A0A0V1BWI3"/>
<evidence type="ECO:0000256" key="4">
    <source>
        <dbReference type="SAM" id="Coils"/>
    </source>
</evidence>
<dbReference type="GO" id="GO:0005634">
    <property type="term" value="C:nucleus"/>
    <property type="evidence" value="ECO:0007669"/>
    <property type="project" value="UniProtKB-ARBA"/>
</dbReference>
<keyword evidence="4" id="KW-0175">Coiled coil</keyword>
<dbReference type="PANTHER" id="PTHR13093">
    <property type="entry name" value="ZINC FINGER HIT DOMAIN CONTAINING PROTEIN 1"/>
    <property type="match status" value="1"/>
</dbReference>
<dbReference type="InterPro" id="IPR039723">
    <property type="entry name" value="Vps71/ZNHIT1"/>
</dbReference>
<accession>A0A0V1BWI3</accession>